<feature type="region of interest" description="Disordered" evidence="1">
    <location>
        <begin position="777"/>
        <end position="816"/>
    </location>
</feature>
<dbReference type="InterPro" id="IPR029281">
    <property type="entry name" value="FAM194_C"/>
</dbReference>
<dbReference type="PANTHER" id="PTHR23093">
    <property type="entry name" value="SIMILAR TO CHROMOSOME 3 OPEN READING FRAME 20"/>
    <property type="match status" value="1"/>
</dbReference>
<protein>
    <submittedName>
        <fullName evidence="4">Uncharacterized protein LOC111107827 isoform X1</fullName>
    </submittedName>
</protein>
<dbReference type="Pfam" id="PF14977">
    <property type="entry name" value="FAM194"/>
    <property type="match status" value="1"/>
</dbReference>
<dbReference type="GeneID" id="111107827"/>
<feature type="compositionally biased region" description="Acidic residues" evidence="1">
    <location>
        <begin position="754"/>
        <end position="764"/>
    </location>
</feature>
<gene>
    <name evidence="4" type="primary">LOC111107827</name>
</gene>
<feature type="compositionally biased region" description="Low complexity" evidence="1">
    <location>
        <begin position="786"/>
        <end position="795"/>
    </location>
</feature>
<dbReference type="KEGG" id="cvn:111107827"/>
<evidence type="ECO:0000256" key="1">
    <source>
        <dbReference type="SAM" id="MobiDB-lite"/>
    </source>
</evidence>
<feature type="region of interest" description="Disordered" evidence="1">
    <location>
        <begin position="178"/>
        <end position="259"/>
    </location>
</feature>
<feature type="region of interest" description="Disordered" evidence="1">
    <location>
        <begin position="727"/>
        <end position="765"/>
    </location>
</feature>
<name>A0A8B8B660_CRAVI</name>
<feature type="compositionally biased region" description="Basic and acidic residues" evidence="1">
    <location>
        <begin position="727"/>
        <end position="736"/>
    </location>
</feature>
<feature type="domain" description="FAM194 C-terminal" evidence="2">
    <location>
        <begin position="410"/>
        <end position="552"/>
    </location>
</feature>
<dbReference type="Proteomes" id="UP000694844">
    <property type="component" value="Chromosome 8"/>
</dbReference>
<evidence type="ECO:0000259" key="2">
    <source>
        <dbReference type="Pfam" id="PF14977"/>
    </source>
</evidence>
<dbReference type="OrthoDB" id="6351677at2759"/>
<feature type="compositionally biased region" description="Basic and acidic residues" evidence="1">
    <location>
        <begin position="215"/>
        <end position="229"/>
    </location>
</feature>
<evidence type="ECO:0000313" key="4">
    <source>
        <dbReference type="RefSeq" id="XP_022298905.1"/>
    </source>
</evidence>
<proteinExistence type="predicted"/>
<reference evidence="4" key="1">
    <citation type="submission" date="2025-08" db="UniProtKB">
        <authorList>
            <consortium name="RefSeq"/>
        </authorList>
    </citation>
    <scope>IDENTIFICATION</scope>
    <source>
        <tissue evidence="4">Whole sample</tissue>
    </source>
</reference>
<sequence length="1097" mass="123610">MGNAQSEEDDLFFFHQDSEQPLTKKRYRKLPEDLPEGLKFAHLHPKVAALYAQKERENQRAAEKDPFGDGLGSKSLLPNINQAVTHIKNRLDSALSNDEDSQRFLFEDTKATAASVLQQLAKYLYFYDGIASHVPKSLEYQLMSNWREMTSDVIIVPREWQTSEIRDQYYNSLREALSDDDSDNETKVGKSSEKLESKSKSKRLNKPSIPDIIEDEFRPDKPANRRSESRMSTVSISRGKLDVKGLTSKGSREHRGSSAMTVAGIRSPGMRKQTHDDLISNFGETPSDPRSTAMANPSFGQQVVINFAISSKLCQDKGWIIEKGKPEVEPQKVYENCIQILQDFLKKIETEQKDDSDRGHDKEVLVRYYGDYKKEVLLKYRKTPAKPQINPIFKTGKPKIPPLHEERNQGKKLLQATHQDGTSVVYYPSGRSAVVYCSAGAELGRSGYYLIAYDDSNDHRMLACFTPAGKGVCYSTNGNIRFLSTEKGGHVAEADGTIVRKWKWPVNNVKLTTPVNIQLNSNLVFRCNGQNSMSLMFSCQKELARFSASPFVGATEYKPGDENEHLLMTFSYTSKAARDMMRLYAPKKHRSKKQGGRKQKGHLAEIQKLLVDFPDKTQYELESDKELARLQRKARNLVDDWLEHYRLAVGLKSPHMLNVRESPDFSSQARKIQSAKLADSGQTARLKHLGLETLIDCKKQRTPSAPLDPIVTHSTVFVTQCSSMKERSSLDVETSKSKKGQKSGNQSAVKFDDSPQDGEGEDETASPTALAMLDRLSQSAGKRSARSATSAVSSAPLSRQHTATQRSELSTYPQSNRIPCPIALRQRILGLDQPSCRCSRHYIPQVMDIEYDEFIQMEAPESQIIVIAVISSLFPHTSSSDNMIEELYLSQNRNRTKPCVQSRTDMFRILQYDINSAAEGSDHTQPQLLTRHNVVPGMFLIYLAGKLLFCDHIFNGYGNARKDFKKQLMKSRVEALQGFCLPKDFRFSPSRGRSGMRSAWGGEIGGTGVDHYGSPGTAFDASLVPLSRSMSSLNDDKKETPIESVKYRHNNRRRQNLTYRSSESIILTRQRPYVPSYVELQGSDDNLLDSDEELIPT</sequence>
<feature type="compositionally biased region" description="Basic and acidic residues" evidence="1">
    <location>
        <begin position="184"/>
        <end position="199"/>
    </location>
</feature>
<accession>A0A8B8B660</accession>
<feature type="compositionally biased region" description="Polar residues" evidence="1">
    <location>
        <begin position="796"/>
        <end position="816"/>
    </location>
</feature>
<organism evidence="3 4">
    <name type="scientific">Crassostrea virginica</name>
    <name type="common">Eastern oyster</name>
    <dbReference type="NCBI Taxonomy" id="6565"/>
    <lineage>
        <taxon>Eukaryota</taxon>
        <taxon>Metazoa</taxon>
        <taxon>Spiralia</taxon>
        <taxon>Lophotrochozoa</taxon>
        <taxon>Mollusca</taxon>
        <taxon>Bivalvia</taxon>
        <taxon>Autobranchia</taxon>
        <taxon>Pteriomorphia</taxon>
        <taxon>Ostreida</taxon>
        <taxon>Ostreoidea</taxon>
        <taxon>Ostreidae</taxon>
        <taxon>Crassostrea</taxon>
    </lineage>
</organism>
<dbReference type="AlphaFoldDB" id="A0A8B8B660"/>
<dbReference type="PANTHER" id="PTHR23093:SF16">
    <property type="entry name" value="FAM194 C-TERMINAL DOMAIN-CONTAINING PROTEIN"/>
    <property type="match status" value="1"/>
</dbReference>
<dbReference type="RefSeq" id="XP_022298905.1">
    <property type="nucleotide sequence ID" value="XM_022443197.1"/>
</dbReference>
<keyword evidence="3" id="KW-1185">Reference proteome</keyword>
<evidence type="ECO:0000313" key="3">
    <source>
        <dbReference type="Proteomes" id="UP000694844"/>
    </source>
</evidence>